<comment type="caution">
    <text evidence="2">The sequence shown here is derived from an EMBL/GenBank/DDBJ whole genome shotgun (WGS) entry which is preliminary data.</text>
</comment>
<proteinExistence type="predicted"/>
<dbReference type="InterPro" id="IPR051918">
    <property type="entry name" value="STPP_CPPED1"/>
</dbReference>
<sequence length="292" mass="32640">MQQNGRLACFQVVTDTHVTTDAQHVHNLNFERALLDIAALEPDSLGIMHVGDITDHGWEAEYEEMVRIWAQCRAHGLSVPIRFAQGNHDLFYGGAEEQLGRFQRFTGMPGPYHAHEVGGYLFLFLGSERNEPDQKDFAYLSTEQLAWLEEQLRGAEAGKPVFVFLHQPLKDTVSGSLEGQGWHGVIQDQELREIVRRYPQIIMFSGHTHWELEAPACMHGGDGASPAMFNAASVGYLWTDEDEHKVGSQGLYVDIYADRVVVKGRDFEGGRWVEAAQFEVAIGGAGRTEDIA</sequence>
<dbReference type="InterPro" id="IPR004843">
    <property type="entry name" value="Calcineurin-like_PHP"/>
</dbReference>
<reference evidence="2 3" key="1">
    <citation type="submission" date="2024-09" db="EMBL/GenBank/DDBJ databases">
        <authorList>
            <person name="Sun Q."/>
            <person name="Mori K."/>
        </authorList>
    </citation>
    <scope>NUCLEOTIDE SEQUENCE [LARGE SCALE GENOMIC DNA]</scope>
    <source>
        <strain evidence="2 3">TISTR 2452</strain>
    </source>
</reference>
<dbReference type="EC" id="3.1.-.-" evidence="2"/>
<dbReference type="PANTHER" id="PTHR43143">
    <property type="entry name" value="METALLOPHOSPHOESTERASE, CALCINEURIN SUPERFAMILY"/>
    <property type="match status" value="1"/>
</dbReference>
<feature type="domain" description="Calcineurin-like phosphoesterase" evidence="1">
    <location>
        <begin position="12"/>
        <end position="210"/>
    </location>
</feature>
<dbReference type="EMBL" id="JBHMDO010000033">
    <property type="protein sequence ID" value="MFB9328342.1"/>
    <property type="molecule type" value="Genomic_DNA"/>
</dbReference>
<keyword evidence="3" id="KW-1185">Reference proteome</keyword>
<accession>A0ABV5KWA6</accession>
<organism evidence="2 3">
    <name type="scientific">Paenibacillus aurantiacus</name>
    <dbReference type="NCBI Taxonomy" id="1936118"/>
    <lineage>
        <taxon>Bacteria</taxon>
        <taxon>Bacillati</taxon>
        <taxon>Bacillota</taxon>
        <taxon>Bacilli</taxon>
        <taxon>Bacillales</taxon>
        <taxon>Paenibacillaceae</taxon>
        <taxon>Paenibacillus</taxon>
    </lineage>
</organism>
<dbReference type="Proteomes" id="UP001589747">
    <property type="component" value="Unassembled WGS sequence"/>
</dbReference>
<gene>
    <name evidence="2" type="ORF">ACFFSY_20625</name>
</gene>
<evidence type="ECO:0000313" key="2">
    <source>
        <dbReference type="EMBL" id="MFB9328342.1"/>
    </source>
</evidence>
<evidence type="ECO:0000313" key="3">
    <source>
        <dbReference type="Proteomes" id="UP001589747"/>
    </source>
</evidence>
<dbReference type="Gene3D" id="3.60.21.10">
    <property type="match status" value="1"/>
</dbReference>
<dbReference type="RefSeq" id="WP_377497543.1">
    <property type="nucleotide sequence ID" value="NZ_JBHMDO010000033.1"/>
</dbReference>
<dbReference type="PANTHER" id="PTHR43143:SF1">
    <property type="entry name" value="SERINE_THREONINE-PROTEIN PHOSPHATASE CPPED1"/>
    <property type="match status" value="1"/>
</dbReference>
<dbReference type="InterPro" id="IPR029052">
    <property type="entry name" value="Metallo-depent_PP-like"/>
</dbReference>
<protein>
    <submittedName>
        <fullName evidence="2">Metallophosphoesterase family protein</fullName>
        <ecNumber evidence="2">3.1.-.-</ecNumber>
    </submittedName>
</protein>
<dbReference type="SUPFAM" id="SSF56300">
    <property type="entry name" value="Metallo-dependent phosphatases"/>
    <property type="match status" value="1"/>
</dbReference>
<name>A0ABV5KWA6_9BACL</name>
<evidence type="ECO:0000259" key="1">
    <source>
        <dbReference type="Pfam" id="PF00149"/>
    </source>
</evidence>
<dbReference type="GO" id="GO:0016787">
    <property type="term" value="F:hydrolase activity"/>
    <property type="evidence" value="ECO:0007669"/>
    <property type="project" value="UniProtKB-KW"/>
</dbReference>
<dbReference type="Pfam" id="PF00149">
    <property type="entry name" value="Metallophos"/>
    <property type="match status" value="1"/>
</dbReference>
<keyword evidence="2" id="KW-0378">Hydrolase</keyword>